<protein>
    <submittedName>
        <fullName evidence="1">Uncharacterized protein</fullName>
    </submittedName>
</protein>
<dbReference type="EMBL" id="JAIWYP010000009">
    <property type="protein sequence ID" value="KAH3769870.1"/>
    <property type="molecule type" value="Genomic_DNA"/>
</dbReference>
<reference evidence="1" key="1">
    <citation type="journal article" date="2019" name="bioRxiv">
        <title>The Genome of the Zebra Mussel, Dreissena polymorpha: A Resource for Invasive Species Research.</title>
        <authorList>
            <person name="McCartney M.A."/>
            <person name="Auch B."/>
            <person name="Kono T."/>
            <person name="Mallez S."/>
            <person name="Zhang Y."/>
            <person name="Obille A."/>
            <person name="Becker A."/>
            <person name="Abrahante J.E."/>
            <person name="Garbe J."/>
            <person name="Badalamenti J.P."/>
            <person name="Herman A."/>
            <person name="Mangelson H."/>
            <person name="Liachko I."/>
            <person name="Sullivan S."/>
            <person name="Sone E.D."/>
            <person name="Koren S."/>
            <person name="Silverstein K.A.T."/>
            <person name="Beckman K.B."/>
            <person name="Gohl D.M."/>
        </authorList>
    </citation>
    <scope>NUCLEOTIDE SEQUENCE</scope>
    <source>
        <strain evidence="1">Duluth1</strain>
        <tissue evidence="1">Whole animal</tissue>
    </source>
</reference>
<sequence>MLSICVSEEIPGMWGALCGLNIKRLSLQVEFDRVNNVELLSQSLSSLTQLKTLSISVQTDSPGLLEALRGLNIKSLSVHEHVKQRDHVKWHESEYC</sequence>
<dbReference type="AlphaFoldDB" id="A0A9D4DZX1"/>
<keyword evidence="2" id="KW-1185">Reference proteome</keyword>
<dbReference type="Proteomes" id="UP000828390">
    <property type="component" value="Unassembled WGS sequence"/>
</dbReference>
<organism evidence="1 2">
    <name type="scientific">Dreissena polymorpha</name>
    <name type="common">Zebra mussel</name>
    <name type="synonym">Mytilus polymorpha</name>
    <dbReference type="NCBI Taxonomy" id="45954"/>
    <lineage>
        <taxon>Eukaryota</taxon>
        <taxon>Metazoa</taxon>
        <taxon>Spiralia</taxon>
        <taxon>Lophotrochozoa</taxon>
        <taxon>Mollusca</taxon>
        <taxon>Bivalvia</taxon>
        <taxon>Autobranchia</taxon>
        <taxon>Heteroconchia</taxon>
        <taxon>Euheterodonta</taxon>
        <taxon>Imparidentia</taxon>
        <taxon>Neoheterodontei</taxon>
        <taxon>Myida</taxon>
        <taxon>Dreissenoidea</taxon>
        <taxon>Dreissenidae</taxon>
        <taxon>Dreissena</taxon>
    </lineage>
</organism>
<name>A0A9D4DZX1_DREPO</name>
<proteinExistence type="predicted"/>
<evidence type="ECO:0000313" key="2">
    <source>
        <dbReference type="Proteomes" id="UP000828390"/>
    </source>
</evidence>
<accession>A0A9D4DZX1</accession>
<evidence type="ECO:0000313" key="1">
    <source>
        <dbReference type="EMBL" id="KAH3769870.1"/>
    </source>
</evidence>
<reference evidence="1" key="2">
    <citation type="submission" date="2020-11" db="EMBL/GenBank/DDBJ databases">
        <authorList>
            <person name="McCartney M.A."/>
            <person name="Auch B."/>
            <person name="Kono T."/>
            <person name="Mallez S."/>
            <person name="Becker A."/>
            <person name="Gohl D.M."/>
            <person name="Silverstein K.A.T."/>
            <person name="Koren S."/>
            <person name="Bechman K.B."/>
            <person name="Herman A."/>
            <person name="Abrahante J.E."/>
            <person name="Garbe J."/>
        </authorList>
    </citation>
    <scope>NUCLEOTIDE SEQUENCE</scope>
    <source>
        <strain evidence="1">Duluth1</strain>
        <tissue evidence="1">Whole animal</tissue>
    </source>
</reference>
<gene>
    <name evidence="1" type="ORF">DPMN_171151</name>
</gene>
<comment type="caution">
    <text evidence="1">The sequence shown here is derived from an EMBL/GenBank/DDBJ whole genome shotgun (WGS) entry which is preliminary data.</text>
</comment>